<protein>
    <submittedName>
        <fullName evidence="4">Caspase domain-containing protein</fullName>
    </submittedName>
</protein>
<dbReference type="AlphaFoldDB" id="A0AA39J0R6"/>
<name>A0AA39J0R6_9AGAR</name>
<dbReference type="Pfam" id="PF00656">
    <property type="entry name" value="Peptidase_C14"/>
    <property type="match status" value="1"/>
</dbReference>
<dbReference type="InterPro" id="IPR050452">
    <property type="entry name" value="Metacaspase"/>
</dbReference>
<accession>A0AA39J0R6</accession>
<dbReference type="GO" id="GO:0006508">
    <property type="term" value="P:proteolysis"/>
    <property type="evidence" value="ECO:0007669"/>
    <property type="project" value="InterPro"/>
</dbReference>
<sequence length="399" mass="45117">MRCLLSTVTQVLSSVSFPLVPSHDPRRPDPQPNAEWQANPDALSPVRKAVLIGIKYAHGPPSMRVSGAHEDVHSMKRLLTALYGFRPEDITVLMDNDEVEDICKPTKENITRELRALVQDAQPGGAYFVLFAGHCEQLEEPESETGEYEEEDRLNECLVPMNAVRQQESEADCLDEKNLIVDDEVKSLLVDPIVEVPKARLTTLFDCCHSGTVLDLCHQRCNRTYNLKSKYRRMRRRLNEAFPESGKTILALIEPWMTLALNQLYISIPATMKHTKFCDGYCPRINHPEKGNVLCISACKDSQFAFGNREGGSLTRMTIDRDSFKAFVKALGEAPSLELFRCSLLIFSWFILSRERLSSGTQGLVPKHQRWCILAASWQKPQFSSISPLNMSEAFVLQE</sequence>
<evidence type="ECO:0000259" key="3">
    <source>
        <dbReference type="Pfam" id="PF00656"/>
    </source>
</evidence>
<dbReference type="GO" id="GO:0004197">
    <property type="term" value="F:cysteine-type endopeptidase activity"/>
    <property type="evidence" value="ECO:0007669"/>
    <property type="project" value="InterPro"/>
</dbReference>
<evidence type="ECO:0000313" key="5">
    <source>
        <dbReference type="Proteomes" id="UP001175226"/>
    </source>
</evidence>
<evidence type="ECO:0000256" key="1">
    <source>
        <dbReference type="ARBA" id="ARBA00009005"/>
    </source>
</evidence>
<keyword evidence="5" id="KW-1185">Reference proteome</keyword>
<dbReference type="GO" id="GO:0005737">
    <property type="term" value="C:cytoplasm"/>
    <property type="evidence" value="ECO:0007669"/>
    <property type="project" value="TreeGrafter"/>
</dbReference>
<organism evidence="4 5">
    <name type="scientific">Armillaria borealis</name>
    <dbReference type="NCBI Taxonomy" id="47425"/>
    <lineage>
        <taxon>Eukaryota</taxon>
        <taxon>Fungi</taxon>
        <taxon>Dikarya</taxon>
        <taxon>Basidiomycota</taxon>
        <taxon>Agaricomycotina</taxon>
        <taxon>Agaricomycetes</taxon>
        <taxon>Agaricomycetidae</taxon>
        <taxon>Agaricales</taxon>
        <taxon>Marasmiineae</taxon>
        <taxon>Physalacriaceae</taxon>
        <taxon>Armillaria</taxon>
    </lineage>
</organism>
<comment type="similarity">
    <text evidence="1">Belongs to the peptidase C14B family.</text>
</comment>
<evidence type="ECO:0000256" key="2">
    <source>
        <dbReference type="SAM" id="MobiDB-lite"/>
    </source>
</evidence>
<dbReference type="EMBL" id="JAUEPT010000075">
    <property type="protein sequence ID" value="KAK0434005.1"/>
    <property type="molecule type" value="Genomic_DNA"/>
</dbReference>
<dbReference type="PANTHER" id="PTHR48104">
    <property type="entry name" value="METACASPASE-4"/>
    <property type="match status" value="1"/>
</dbReference>
<dbReference type="Gene3D" id="3.40.50.12660">
    <property type="match status" value="1"/>
</dbReference>
<feature type="region of interest" description="Disordered" evidence="2">
    <location>
        <begin position="18"/>
        <end position="40"/>
    </location>
</feature>
<feature type="domain" description="Peptidase C14 caspase" evidence="3">
    <location>
        <begin position="47"/>
        <end position="314"/>
    </location>
</feature>
<dbReference type="InterPro" id="IPR011600">
    <property type="entry name" value="Pept_C14_caspase"/>
</dbReference>
<gene>
    <name evidence="4" type="ORF">EV421DRAFT_1993619</name>
</gene>
<evidence type="ECO:0000313" key="4">
    <source>
        <dbReference type="EMBL" id="KAK0434005.1"/>
    </source>
</evidence>
<dbReference type="Proteomes" id="UP001175226">
    <property type="component" value="Unassembled WGS sequence"/>
</dbReference>
<proteinExistence type="inferred from homology"/>
<dbReference type="PANTHER" id="PTHR48104:SF30">
    <property type="entry name" value="METACASPASE-1"/>
    <property type="match status" value="1"/>
</dbReference>
<comment type="caution">
    <text evidence="4">The sequence shown here is derived from an EMBL/GenBank/DDBJ whole genome shotgun (WGS) entry which is preliminary data.</text>
</comment>
<reference evidence="4" key="1">
    <citation type="submission" date="2023-06" db="EMBL/GenBank/DDBJ databases">
        <authorList>
            <consortium name="Lawrence Berkeley National Laboratory"/>
            <person name="Ahrendt S."/>
            <person name="Sahu N."/>
            <person name="Indic B."/>
            <person name="Wong-Bajracharya J."/>
            <person name="Merenyi Z."/>
            <person name="Ke H.-M."/>
            <person name="Monk M."/>
            <person name="Kocsube S."/>
            <person name="Drula E."/>
            <person name="Lipzen A."/>
            <person name="Balint B."/>
            <person name="Henrissat B."/>
            <person name="Andreopoulos B."/>
            <person name="Martin F.M."/>
            <person name="Harder C.B."/>
            <person name="Rigling D."/>
            <person name="Ford K.L."/>
            <person name="Foster G.D."/>
            <person name="Pangilinan J."/>
            <person name="Papanicolaou A."/>
            <person name="Barry K."/>
            <person name="LaButti K."/>
            <person name="Viragh M."/>
            <person name="Koriabine M."/>
            <person name="Yan M."/>
            <person name="Riley R."/>
            <person name="Champramary S."/>
            <person name="Plett K.L."/>
            <person name="Tsai I.J."/>
            <person name="Slot J."/>
            <person name="Sipos G."/>
            <person name="Plett J."/>
            <person name="Nagy L.G."/>
            <person name="Grigoriev I.V."/>
        </authorList>
    </citation>
    <scope>NUCLEOTIDE SEQUENCE</scope>
    <source>
        <strain evidence="4">FPL87.14</strain>
    </source>
</reference>